<organism evidence="2 3">
    <name type="scientific">Rubrivivax rivuli</name>
    <dbReference type="NCBI Taxonomy" id="1862385"/>
    <lineage>
        <taxon>Bacteria</taxon>
        <taxon>Pseudomonadati</taxon>
        <taxon>Pseudomonadota</taxon>
        <taxon>Betaproteobacteria</taxon>
        <taxon>Burkholderiales</taxon>
        <taxon>Sphaerotilaceae</taxon>
        <taxon>Rubrivivax</taxon>
    </lineage>
</organism>
<evidence type="ECO:0000313" key="3">
    <source>
        <dbReference type="Proteomes" id="UP000285575"/>
    </source>
</evidence>
<dbReference type="InterPro" id="IPR013783">
    <property type="entry name" value="Ig-like_fold"/>
</dbReference>
<dbReference type="InterPro" id="IPR014756">
    <property type="entry name" value="Ig_E-set"/>
</dbReference>
<dbReference type="Pfam" id="PF08770">
    <property type="entry name" value="SoxZ"/>
    <property type="match status" value="1"/>
</dbReference>
<proteinExistence type="predicted"/>
<dbReference type="EMBL" id="SACR01000002">
    <property type="protein sequence ID" value="RVU47558.1"/>
    <property type="molecule type" value="Genomic_DNA"/>
</dbReference>
<comment type="caution">
    <text evidence="2">The sequence shown here is derived from an EMBL/GenBank/DDBJ whole genome shotgun (WGS) entry which is preliminary data.</text>
</comment>
<name>A0A437RL99_9BURK</name>
<dbReference type="Proteomes" id="UP000285575">
    <property type="component" value="Unassembled WGS sequence"/>
</dbReference>
<dbReference type="OrthoDB" id="9795530at2"/>
<sequence length="108" mass="11723">MSNVRALLRLPATARPGEVVEVRLLLQHPMETGFRPDAGGRTVPRNILRRIEARFEGELVFAADLFPAITANPFLAFPLRATRSGTLVVGIEGDNGVSQRETATLTVA</sequence>
<keyword evidence="3" id="KW-1185">Reference proteome</keyword>
<dbReference type="SUPFAM" id="SSF81296">
    <property type="entry name" value="E set domains"/>
    <property type="match status" value="1"/>
</dbReference>
<accession>A0A437RL99</accession>
<feature type="domain" description="Sulphur oxidation protein SoxZ" evidence="1">
    <location>
        <begin position="11"/>
        <end position="103"/>
    </location>
</feature>
<protein>
    <submittedName>
        <fullName evidence="2">Thiosulfate oxidation carrier complex protein SoxZ</fullName>
    </submittedName>
</protein>
<dbReference type="Gene3D" id="2.60.40.10">
    <property type="entry name" value="Immunoglobulins"/>
    <property type="match status" value="1"/>
</dbReference>
<dbReference type="InterPro" id="IPR030995">
    <property type="entry name" value="SoxZ"/>
</dbReference>
<evidence type="ECO:0000259" key="1">
    <source>
        <dbReference type="Pfam" id="PF08770"/>
    </source>
</evidence>
<dbReference type="AlphaFoldDB" id="A0A437RL99"/>
<dbReference type="RefSeq" id="WP_128228019.1">
    <property type="nucleotide sequence ID" value="NZ_SACR01000002.1"/>
</dbReference>
<reference evidence="2 3" key="1">
    <citation type="submission" date="2019-01" db="EMBL/GenBank/DDBJ databases">
        <authorList>
            <person name="Chen W.-M."/>
        </authorList>
    </citation>
    <scope>NUCLEOTIDE SEQUENCE [LARGE SCALE GENOMIC DNA]</scope>
    <source>
        <strain evidence="2 3">KYPY4</strain>
    </source>
</reference>
<dbReference type="InterPro" id="IPR014880">
    <property type="entry name" value="SoxZ_dom"/>
</dbReference>
<evidence type="ECO:0000313" key="2">
    <source>
        <dbReference type="EMBL" id="RVU47558.1"/>
    </source>
</evidence>
<gene>
    <name evidence="2" type="primary">soxZ</name>
    <name evidence="2" type="ORF">EOE66_07435</name>
</gene>
<dbReference type="NCBIfam" id="TIGR04490">
    <property type="entry name" value="SoxZ_true"/>
    <property type="match status" value="1"/>
</dbReference>